<dbReference type="EMBL" id="BJZQ01000002">
    <property type="protein sequence ID" value="GEO88419.1"/>
    <property type="molecule type" value="Genomic_DNA"/>
</dbReference>
<dbReference type="Proteomes" id="UP000321769">
    <property type="component" value="Unassembled WGS sequence"/>
</dbReference>
<keyword evidence="3" id="KW-0813">Transport</keyword>
<feature type="transmembrane region" description="Helical" evidence="12">
    <location>
        <begin position="61"/>
        <end position="82"/>
    </location>
</feature>
<comment type="subcellular location">
    <subcellularLocation>
        <location evidence="11">Cell membrane</location>
        <topology evidence="11">Multi-pass membrane protein</topology>
    </subcellularLocation>
    <subcellularLocation>
        <location evidence="1">Membrane</location>
    </subcellularLocation>
</comment>
<dbReference type="InterPro" id="IPR000440">
    <property type="entry name" value="NADH_UbQ/plastoQ_OxRdtase_su3"/>
</dbReference>
<keyword evidence="7" id="KW-1278">Translocase</keyword>
<keyword evidence="9 11" id="KW-0520">NAD</keyword>
<evidence type="ECO:0000256" key="11">
    <source>
        <dbReference type="RuleBase" id="RU003639"/>
    </source>
</evidence>
<keyword evidence="10 12" id="KW-0472">Membrane</keyword>
<evidence type="ECO:0000256" key="2">
    <source>
        <dbReference type="ARBA" id="ARBA00008472"/>
    </source>
</evidence>
<dbReference type="AlphaFoldDB" id="A0A512HSJ1"/>
<dbReference type="PANTHER" id="PTHR11058:SF22">
    <property type="entry name" value="NADH-QUINONE OXIDOREDUCTASE SUBUNIT A"/>
    <property type="match status" value="1"/>
</dbReference>
<dbReference type="GO" id="GO:0030964">
    <property type="term" value="C:NADH dehydrogenase complex"/>
    <property type="evidence" value="ECO:0007669"/>
    <property type="project" value="TreeGrafter"/>
</dbReference>
<comment type="caution">
    <text evidence="13">The sequence shown here is derived from an EMBL/GenBank/DDBJ whole genome shotgun (WGS) entry which is preliminary data.</text>
</comment>
<dbReference type="Pfam" id="PF00507">
    <property type="entry name" value="Oxidored_q4"/>
    <property type="match status" value="1"/>
</dbReference>
<evidence type="ECO:0000313" key="14">
    <source>
        <dbReference type="Proteomes" id="UP000321769"/>
    </source>
</evidence>
<dbReference type="InterPro" id="IPR038430">
    <property type="entry name" value="NDAH_ubi_oxred_su3_sf"/>
</dbReference>
<feature type="transmembrane region" description="Helical" evidence="12">
    <location>
        <begin position="88"/>
        <end position="109"/>
    </location>
</feature>
<feature type="transmembrane region" description="Helical" evidence="12">
    <location>
        <begin position="6"/>
        <end position="27"/>
    </location>
</feature>
<gene>
    <name evidence="13" type="primary">nuoA</name>
    <name evidence="13" type="ORF">AFL01nite_07460</name>
</gene>
<evidence type="ECO:0000256" key="4">
    <source>
        <dbReference type="ARBA" id="ARBA00022475"/>
    </source>
</evidence>
<keyword evidence="6 11" id="KW-0874">Quinone</keyword>
<dbReference type="Gene3D" id="1.20.58.1610">
    <property type="entry name" value="NADH:ubiquinone/plastoquinone oxidoreductase, chain 3"/>
    <property type="match status" value="1"/>
</dbReference>
<comment type="function">
    <text evidence="11">NDH-1 shuttles electrons from NADH, via FMN and iron-sulfur (Fe-S) centers, to quinones in the respiratory chain.</text>
</comment>
<evidence type="ECO:0000256" key="8">
    <source>
        <dbReference type="ARBA" id="ARBA00022989"/>
    </source>
</evidence>
<organism evidence="13 14">
    <name type="scientific">Aeromicrobium flavum</name>
    <dbReference type="NCBI Taxonomy" id="416568"/>
    <lineage>
        <taxon>Bacteria</taxon>
        <taxon>Bacillati</taxon>
        <taxon>Actinomycetota</taxon>
        <taxon>Actinomycetes</taxon>
        <taxon>Propionibacteriales</taxon>
        <taxon>Nocardioidaceae</taxon>
        <taxon>Aeromicrobium</taxon>
    </lineage>
</organism>
<evidence type="ECO:0000313" key="13">
    <source>
        <dbReference type="EMBL" id="GEO88419.1"/>
    </source>
</evidence>
<evidence type="ECO:0000256" key="6">
    <source>
        <dbReference type="ARBA" id="ARBA00022719"/>
    </source>
</evidence>
<keyword evidence="8 12" id="KW-1133">Transmembrane helix</keyword>
<comment type="catalytic activity">
    <reaction evidence="11">
        <text>a quinone + NADH + 5 H(+)(in) = a quinol + NAD(+) + 4 H(+)(out)</text>
        <dbReference type="Rhea" id="RHEA:57888"/>
        <dbReference type="ChEBI" id="CHEBI:15378"/>
        <dbReference type="ChEBI" id="CHEBI:24646"/>
        <dbReference type="ChEBI" id="CHEBI:57540"/>
        <dbReference type="ChEBI" id="CHEBI:57945"/>
        <dbReference type="ChEBI" id="CHEBI:132124"/>
    </reaction>
</comment>
<evidence type="ECO:0000256" key="3">
    <source>
        <dbReference type="ARBA" id="ARBA00022448"/>
    </source>
</evidence>
<keyword evidence="14" id="KW-1185">Reference proteome</keyword>
<accession>A0A512HSJ1</accession>
<dbReference type="OrthoDB" id="9791970at2"/>
<dbReference type="GO" id="GO:0005886">
    <property type="term" value="C:plasma membrane"/>
    <property type="evidence" value="ECO:0007669"/>
    <property type="project" value="UniProtKB-SubCell"/>
</dbReference>
<keyword evidence="5 11" id="KW-0812">Transmembrane</keyword>
<evidence type="ECO:0000256" key="12">
    <source>
        <dbReference type="SAM" id="Phobius"/>
    </source>
</evidence>
<sequence length="119" mass="13399">MNAYIPILVLGGIALAFAVFSVGIAPFTGPSRYNRAKLDRYESGIEPSPLPDGGGKVSIKYFFTAMMFIVFDIEVVFLLPFAVAFDELSWFAFFAVMLFLLNITIAYVYEWRRGGMDWT</sequence>
<evidence type="ECO:0000256" key="9">
    <source>
        <dbReference type="ARBA" id="ARBA00023027"/>
    </source>
</evidence>
<dbReference type="GO" id="GO:0048038">
    <property type="term" value="F:quinone binding"/>
    <property type="evidence" value="ECO:0007669"/>
    <property type="project" value="UniProtKB-KW"/>
</dbReference>
<dbReference type="NCBIfam" id="NF005922">
    <property type="entry name" value="PRK07928.1"/>
    <property type="match status" value="1"/>
</dbReference>
<comment type="similarity">
    <text evidence="2 11">Belongs to the complex I subunit 3 family.</text>
</comment>
<evidence type="ECO:0000256" key="7">
    <source>
        <dbReference type="ARBA" id="ARBA00022967"/>
    </source>
</evidence>
<proteinExistence type="inferred from homology"/>
<dbReference type="FunFam" id="1.20.58.1610:FF:000002">
    <property type="entry name" value="NADH-quinone oxidoreductase subunit A"/>
    <property type="match status" value="1"/>
</dbReference>
<dbReference type="EC" id="7.1.1.-" evidence="11"/>
<evidence type="ECO:0000256" key="10">
    <source>
        <dbReference type="ARBA" id="ARBA00023136"/>
    </source>
</evidence>
<evidence type="ECO:0000256" key="1">
    <source>
        <dbReference type="ARBA" id="ARBA00004370"/>
    </source>
</evidence>
<evidence type="ECO:0000256" key="5">
    <source>
        <dbReference type="ARBA" id="ARBA00022692"/>
    </source>
</evidence>
<dbReference type="GO" id="GO:0008137">
    <property type="term" value="F:NADH dehydrogenase (ubiquinone) activity"/>
    <property type="evidence" value="ECO:0007669"/>
    <property type="project" value="InterPro"/>
</dbReference>
<protein>
    <recommendedName>
        <fullName evidence="11">NADH-quinone oxidoreductase subunit</fullName>
        <ecNumber evidence="11">7.1.1.-</ecNumber>
    </recommendedName>
</protein>
<keyword evidence="4" id="KW-1003">Cell membrane</keyword>
<reference evidence="13 14" key="1">
    <citation type="submission" date="2019-07" db="EMBL/GenBank/DDBJ databases">
        <title>Whole genome shotgun sequence of Aeromicrobium flavum NBRC 107625.</title>
        <authorList>
            <person name="Hosoyama A."/>
            <person name="Uohara A."/>
            <person name="Ohji S."/>
            <person name="Ichikawa N."/>
        </authorList>
    </citation>
    <scope>NUCLEOTIDE SEQUENCE [LARGE SCALE GENOMIC DNA]</scope>
    <source>
        <strain evidence="13 14">NBRC 107625</strain>
    </source>
</reference>
<name>A0A512HSJ1_9ACTN</name>
<dbReference type="PANTHER" id="PTHR11058">
    <property type="entry name" value="NADH-UBIQUINONE OXIDOREDUCTASE CHAIN 3"/>
    <property type="match status" value="1"/>
</dbReference>